<evidence type="ECO:0000313" key="1">
    <source>
        <dbReference type="EMBL" id="QSQ10243.1"/>
    </source>
</evidence>
<accession>A0A8A0RPR3</accession>
<dbReference type="RefSeq" id="WP_206707553.1">
    <property type="nucleotide sequence ID" value="NZ_CP059066.1"/>
</dbReference>
<keyword evidence="2" id="KW-1185">Reference proteome</keyword>
<dbReference type="KEGG" id="kme:H0A61_02643"/>
<protein>
    <submittedName>
        <fullName evidence="1">Uncharacterized protein</fullName>
    </submittedName>
</protein>
<organism evidence="1 2">
    <name type="scientific">Koleobacter methoxysyntrophicus</name>
    <dbReference type="NCBI Taxonomy" id="2751313"/>
    <lineage>
        <taxon>Bacteria</taxon>
        <taxon>Bacillati</taxon>
        <taxon>Bacillota</taxon>
        <taxon>Clostridia</taxon>
        <taxon>Koleobacterales</taxon>
        <taxon>Koleobacteraceae</taxon>
        <taxon>Koleobacter</taxon>
    </lineage>
</organism>
<proteinExistence type="predicted"/>
<evidence type="ECO:0000313" key="2">
    <source>
        <dbReference type="Proteomes" id="UP000662904"/>
    </source>
</evidence>
<dbReference type="Proteomes" id="UP000662904">
    <property type="component" value="Chromosome"/>
</dbReference>
<dbReference type="EMBL" id="CP059066">
    <property type="protein sequence ID" value="QSQ10243.1"/>
    <property type="molecule type" value="Genomic_DNA"/>
</dbReference>
<reference evidence="1" key="1">
    <citation type="submission" date="2020-07" db="EMBL/GenBank/DDBJ databases">
        <title>Koleobacter methoxysyntrophicus gen. nov., sp. nov., a novel anaerobic bacterium isolated from deep subsurface oil field and proposal of Koleobacterales ord. nov. in the phylum Firmicutes.</title>
        <authorList>
            <person name="Sakamoto S."/>
            <person name="Tamaki H."/>
        </authorList>
    </citation>
    <scope>NUCLEOTIDE SEQUENCE</scope>
    <source>
        <strain evidence="1">NRmbB1</strain>
    </source>
</reference>
<gene>
    <name evidence="1" type="ORF">H0A61_02643</name>
</gene>
<sequence length="65" mass="7271">MASPHQLKAVAQSCPEYIYVGNVRNGLSALLNESTDVRCDTCIHWEDGRCNINIYDNILTSLDQT</sequence>
<dbReference type="AlphaFoldDB" id="A0A8A0RPR3"/>
<name>A0A8A0RPR3_9FIRM</name>